<organism evidence="1 2">
    <name type="scientific">Pseudomonas kitaguniensis</name>
    <dbReference type="NCBI Taxonomy" id="2607908"/>
    <lineage>
        <taxon>Bacteria</taxon>
        <taxon>Pseudomonadati</taxon>
        <taxon>Pseudomonadota</taxon>
        <taxon>Gammaproteobacteria</taxon>
        <taxon>Pseudomonadales</taxon>
        <taxon>Pseudomonadaceae</taxon>
        <taxon>Pseudomonas</taxon>
    </lineage>
</organism>
<comment type="caution">
    <text evidence="1">The sequence shown here is derived from an EMBL/GenBank/DDBJ whole genome shotgun (WGS) entry which is preliminary data.</text>
</comment>
<dbReference type="Proteomes" id="UP000326112">
    <property type="component" value="Unassembled WGS sequence"/>
</dbReference>
<accession>A0A5N7KEZ1</accession>
<proteinExistence type="predicted"/>
<evidence type="ECO:0000313" key="1">
    <source>
        <dbReference type="EMBL" id="MPR00717.1"/>
    </source>
</evidence>
<keyword evidence="2" id="KW-1185">Reference proteome</keyword>
<dbReference type="RefSeq" id="WP_152745136.1">
    <property type="nucleotide sequence ID" value="NZ_VUAZ01000003.1"/>
</dbReference>
<reference evidence="1 2" key="2">
    <citation type="journal article" date="2023" name="Plant Pathol.">
        <title>Dismantling and reorganizing Pseudomonas marginalis sensu#lato.</title>
        <authorList>
            <person name="Sawada H."/>
            <person name="Fujikawa T."/>
            <person name="Satou M."/>
        </authorList>
    </citation>
    <scope>NUCLEOTIDE SEQUENCE [LARGE SCALE GENOMIC DNA]</scope>
    <source>
        <strain evidence="1 2">MAFF 212408</strain>
    </source>
</reference>
<evidence type="ECO:0000313" key="2">
    <source>
        <dbReference type="Proteomes" id="UP000326112"/>
    </source>
</evidence>
<protein>
    <recommendedName>
        <fullName evidence="3">DUF1828 domain-containing protein</fullName>
    </recommendedName>
</protein>
<reference evidence="1 2" key="1">
    <citation type="journal article" date="2020" name="Int. J. Syst. Evol. Microbiol.">
        <title>Pseudomonas kitaguniensis sp. nov., a pathogen causing bacterial rot of Welsh onion in Japan.</title>
        <authorList>
            <person name="Sawada H."/>
            <person name="Fujikawa T."/>
            <person name="Nishiwaki Y."/>
            <person name="Horita H."/>
        </authorList>
    </citation>
    <scope>NUCLEOTIDE SEQUENCE [LARGE SCALE GENOMIC DNA]</scope>
    <source>
        <strain evidence="1 2">MAFF 212408</strain>
    </source>
</reference>
<name>A0A5N7KEZ1_9PSED</name>
<gene>
    <name evidence="1" type="ORF">F0169_00715</name>
</gene>
<sequence length="293" mass="32589">MNISEKLRSRIGGAPRQELVRGSWRSISMCLDPDAGEFLNVGVAFQHGVQVEIRMLDTFQRLACLYDGRIDQNDLVHYLQDVEATLLSYGGNLPDFIGHDVRLGEALFASGATAESVVDEFFNDVVTLARPKFGDKRDHFRYHSTPKLRDGVLRIMEEKMRLKASRIIQQGRFSLKMKGSANRIEVDVPLLSSDAAGTIVSAWYKSPLVVEHNILQAASDILLITSNSDRKGSISVLMPSSDSGMSAEEFRKVHDTAFRQMDRASKAGVDVIEAVSTDALANQTIEWWDDRAA</sequence>
<dbReference type="EMBL" id="VUAZ01000003">
    <property type="protein sequence ID" value="MPR00717.1"/>
    <property type="molecule type" value="Genomic_DNA"/>
</dbReference>
<evidence type="ECO:0008006" key="3">
    <source>
        <dbReference type="Google" id="ProtNLM"/>
    </source>
</evidence>